<proteinExistence type="predicted"/>
<sequence>MDRTGYERLMSIQFGSEIYSSQRFDDLPLVEVGPLTDEIFASYSGPDTGLAFGFENKANGSNGEIAGATRWNVKEQKAYGICISLYEQHPVNGKMS</sequence>
<name>A0A9D3YF99_DREPO</name>
<keyword evidence="2" id="KW-1185">Reference proteome</keyword>
<comment type="caution">
    <text evidence="1">The sequence shown here is derived from an EMBL/GenBank/DDBJ whole genome shotgun (WGS) entry which is preliminary data.</text>
</comment>
<dbReference type="EMBL" id="JAIWYP010000015">
    <property type="protein sequence ID" value="KAH3699447.1"/>
    <property type="molecule type" value="Genomic_DNA"/>
</dbReference>
<feature type="non-terminal residue" evidence="1">
    <location>
        <position position="1"/>
    </location>
</feature>
<evidence type="ECO:0000313" key="2">
    <source>
        <dbReference type="Proteomes" id="UP000828390"/>
    </source>
</evidence>
<dbReference type="AlphaFoldDB" id="A0A9D3YF99"/>
<dbReference type="Proteomes" id="UP000828390">
    <property type="component" value="Unassembled WGS sequence"/>
</dbReference>
<protein>
    <submittedName>
        <fullName evidence="1">Uncharacterized protein</fullName>
    </submittedName>
</protein>
<accession>A0A9D3YF99</accession>
<reference evidence="1" key="1">
    <citation type="journal article" date="2019" name="bioRxiv">
        <title>The Genome of the Zebra Mussel, Dreissena polymorpha: A Resource for Invasive Species Research.</title>
        <authorList>
            <person name="McCartney M.A."/>
            <person name="Auch B."/>
            <person name="Kono T."/>
            <person name="Mallez S."/>
            <person name="Zhang Y."/>
            <person name="Obille A."/>
            <person name="Becker A."/>
            <person name="Abrahante J.E."/>
            <person name="Garbe J."/>
            <person name="Badalamenti J.P."/>
            <person name="Herman A."/>
            <person name="Mangelson H."/>
            <person name="Liachko I."/>
            <person name="Sullivan S."/>
            <person name="Sone E.D."/>
            <person name="Koren S."/>
            <person name="Silverstein K.A.T."/>
            <person name="Beckman K.B."/>
            <person name="Gohl D.M."/>
        </authorList>
    </citation>
    <scope>NUCLEOTIDE SEQUENCE</scope>
    <source>
        <strain evidence="1">Duluth1</strain>
        <tissue evidence="1">Whole animal</tissue>
    </source>
</reference>
<organism evidence="1 2">
    <name type="scientific">Dreissena polymorpha</name>
    <name type="common">Zebra mussel</name>
    <name type="synonym">Mytilus polymorpha</name>
    <dbReference type="NCBI Taxonomy" id="45954"/>
    <lineage>
        <taxon>Eukaryota</taxon>
        <taxon>Metazoa</taxon>
        <taxon>Spiralia</taxon>
        <taxon>Lophotrochozoa</taxon>
        <taxon>Mollusca</taxon>
        <taxon>Bivalvia</taxon>
        <taxon>Autobranchia</taxon>
        <taxon>Heteroconchia</taxon>
        <taxon>Euheterodonta</taxon>
        <taxon>Imparidentia</taxon>
        <taxon>Neoheterodontei</taxon>
        <taxon>Myida</taxon>
        <taxon>Dreissenoidea</taxon>
        <taxon>Dreissenidae</taxon>
        <taxon>Dreissena</taxon>
    </lineage>
</organism>
<gene>
    <name evidence="1" type="ORF">DPMN_074402</name>
</gene>
<evidence type="ECO:0000313" key="1">
    <source>
        <dbReference type="EMBL" id="KAH3699447.1"/>
    </source>
</evidence>
<reference evidence="1" key="2">
    <citation type="submission" date="2020-11" db="EMBL/GenBank/DDBJ databases">
        <authorList>
            <person name="McCartney M.A."/>
            <person name="Auch B."/>
            <person name="Kono T."/>
            <person name="Mallez S."/>
            <person name="Becker A."/>
            <person name="Gohl D.M."/>
            <person name="Silverstein K.A.T."/>
            <person name="Koren S."/>
            <person name="Bechman K.B."/>
            <person name="Herman A."/>
            <person name="Abrahante J.E."/>
            <person name="Garbe J."/>
        </authorList>
    </citation>
    <scope>NUCLEOTIDE SEQUENCE</scope>
    <source>
        <strain evidence="1">Duluth1</strain>
        <tissue evidence="1">Whole animal</tissue>
    </source>
</reference>